<keyword evidence="9" id="KW-1185">Reference proteome</keyword>
<dbReference type="Gene3D" id="1.10.4030.10">
    <property type="entry name" value="Porin chaperone SurA, peptide-binding domain"/>
    <property type="match status" value="1"/>
</dbReference>
<evidence type="ECO:0000313" key="8">
    <source>
        <dbReference type="EMBL" id="SDW15807.1"/>
    </source>
</evidence>
<evidence type="ECO:0000256" key="5">
    <source>
        <dbReference type="ARBA" id="ARBA00023235"/>
    </source>
</evidence>
<dbReference type="SUPFAM" id="SSF54534">
    <property type="entry name" value="FKBP-like"/>
    <property type="match status" value="1"/>
</dbReference>
<dbReference type="PANTHER" id="PTHR47245:SF1">
    <property type="entry name" value="FOLDASE PROTEIN PRSA"/>
    <property type="match status" value="1"/>
</dbReference>
<dbReference type="InterPro" id="IPR050245">
    <property type="entry name" value="PrsA_foldase"/>
</dbReference>
<dbReference type="EC" id="5.2.1.8" evidence="2"/>
<dbReference type="AlphaFoldDB" id="A0A1H2R8S4"/>
<proteinExistence type="predicted"/>
<evidence type="ECO:0000313" key="9">
    <source>
        <dbReference type="Proteomes" id="UP000198828"/>
    </source>
</evidence>
<keyword evidence="5 6" id="KW-0413">Isomerase</keyword>
<protein>
    <recommendedName>
        <fullName evidence="2">peptidylprolyl isomerase</fullName>
        <ecNumber evidence="2">5.2.1.8</ecNumber>
    </recommendedName>
</protein>
<feature type="domain" description="PpiC" evidence="7">
    <location>
        <begin position="158"/>
        <end position="248"/>
    </location>
</feature>
<dbReference type="RefSeq" id="WP_200773591.1">
    <property type="nucleotide sequence ID" value="NZ_FNNG01000001.1"/>
</dbReference>
<organism evidence="8 9">
    <name type="scientific">Tepidimicrobium xylanilyticum</name>
    <dbReference type="NCBI Taxonomy" id="1123352"/>
    <lineage>
        <taxon>Bacteria</taxon>
        <taxon>Bacillati</taxon>
        <taxon>Bacillota</taxon>
        <taxon>Tissierellia</taxon>
        <taxon>Tissierellales</taxon>
        <taxon>Tepidimicrobiaceae</taxon>
        <taxon>Tepidimicrobium</taxon>
    </lineage>
</organism>
<dbReference type="InterPro" id="IPR000297">
    <property type="entry name" value="PPIase_PpiC"/>
</dbReference>
<evidence type="ECO:0000256" key="4">
    <source>
        <dbReference type="ARBA" id="ARBA00023110"/>
    </source>
</evidence>
<dbReference type="SUPFAM" id="SSF109998">
    <property type="entry name" value="Triger factor/SurA peptide-binding domain-like"/>
    <property type="match status" value="1"/>
</dbReference>
<evidence type="ECO:0000256" key="2">
    <source>
        <dbReference type="ARBA" id="ARBA00013194"/>
    </source>
</evidence>
<dbReference type="InterPro" id="IPR027304">
    <property type="entry name" value="Trigger_fact/SurA_dom_sf"/>
</dbReference>
<dbReference type="PROSITE" id="PS50198">
    <property type="entry name" value="PPIC_PPIASE_2"/>
    <property type="match status" value="1"/>
</dbReference>
<evidence type="ECO:0000256" key="1">
    <source>
        <dbReference type="ARBA" id="ARBA00000971"/>
    </source>
</evidence>
<dbReference type="Gene3D" id="3.10.50.40">
    <property type="match status" value="1"/>
</dbReference>
<comment type="catalytic activity">
    <reaction evidence="1">
        <text>[protein]-peptidylproline (omega=180) = [protein]-peptidylproline (omega=0)</text>
        <dbReference type="Rhea" id="RHEA:16237"/>
        <dbReference type="Rhea" id="RHEA-COMP:10747"/>
        <dbReference type="Rhea" id="RHEA-COMP:10748"/>
        <dbReference type="ChEBI" id="CHEBI:83833"/>
        <dbReference type="ChEBI" id="CHEBI:83834"/>
        <dbReference type="EC" id="5.2.1.8"/>
    </reaction>
</comment>
<accession>A0A1H2R8S4</accession>
<reference evidence="8 9" key="1">
    <citation type="submission" date="2016-10" db="EMBL/GenBank/DDBJ databases">
        <authorList>
            <person name="de Groot N.N."/>
        </authorList>
    </citation>
    <scope>NUCLEOTIDE SEQUENCE [LARGE SCALE GENOMIC DNA]</scope>
    <source>
        <strain evidence="8 9">DSM 23310</strain>
    </source>
</reference>
<evidence type="ECO:0000259" key="7">
    <source>
        <dbReference type="PROSITE" id="PS50198"/>
    </source>
</evidence>
<evidence type="ECO:0000256" key="6">
    <source>
        <dbReference type="PROSITE-ProRule" id="PRU00278"/>
    </source>
</evidence>
<dbReference type="Pfam" id="PF13616">
    <property type="entry name" value="Rotamase_3"/>
    <property type="match status" value="1"/>
</dbReference>
<gene>
    <name evidence="8" type="ORF">SAMN05660923_00316</name>
</gene>
<evidence type="ECO:0000256" key="3">
    <source>
        <dbReference type="ARBA" id="ARBA00022729"/>
    </source>
</evidence>
<dbReference type="GO" id="GO:0003755">
    <property type="term" value="F:peptidyl-prolyl cis-trans isomerase activity"/>
    <property type="evidence" value="ECO:0007669"/>
    <property type="project" value="UniProtKB-KW"/>
</dbReference>
<dbReference type="EMBL" id="FNNG01000001">
    <property type="protein sequence ID" value="SDW15807.1"/>
    <property type="molecule type" value="Genomic_DNA"/>
</dbReference>
<dbReference type="InterPro" id="IPR023058">
    <property type="entry name" value="PPIase_PpiC_CS"/>
</dbReference>
<sequence>MEGQMNSKKIIALLLALAMVVGVLVTLKLSFNNNDVVALVGDEKITKDELYDFLVKANGQNALDALIINKIILLESEKEDIKVSKEEIDEQKNKMIENMGGQEAYKSALQLYGISEEELEHDIEMNLYLKKLLESRIPITEEEMKQYFEKNKNSFRQEEQVKARHILVDSEETALEVKKKLDEGEKFEDLAKDYSIDLSNSQQGGDLGFFGRGRMVEEFEEVAFSLGIGEISEPVKTEFGYHIIKVEDRKEEKEPDFENSKDEIKDLLFQERFQETYDTWLQEKLEEYEIQTFL</sequence>
<dbReference type="InterPro" id="IPR046357">
    <property type="entry name" value="PPIase_dom_sf"/>
</dbReference>
<keyword evidence="3" id="KW-0732">Signal</keyword>
<keyword evidence="4 6" id="KW-0697">Rotamase</keyword>
<dbReference type="PANTHER" id="PTHR47245">
    <property type="entry name" value="PEPTIDYLPROLYL ISOMERASE"/>
    <property type="match status" value="1"/>
</dbReference>
<dbReference type="PROSITE" id="PS01096">
    <property type="entry name" value="PPIC_PPIASE_1"/>
    <property type="match status" value="1"/>
</dbReference>
<name>A0A1H2R8S4_9FIRM</name>
<dbReference type="Proteomes" id="UP000198828">
    <property type="component" value="Unassembled WGS sequence"/>
</dbReference>